<keyword evidence="5 6" id="KW-0378">Hydrolase</keyword>
<sequence>MSRRGPPASLVLVVPLRVVVPGLIALLDGLQRVLCGLLGRVRTKAILGPAAVAVFDLTGLEVVVPEVFALAHPAPSHRPCSPTAGRLVERHIIAAVTVVQQYPVSPVRPVPARIPRPRYVGRDRPEPYTGSNVQSAEVIEKMRAAGKLAAQALAETGRHVAPGVTTDELDAIAHEFICDHGAYPSTVGYRGFPKAICTSINEVICHGIPDQRPLEDGDLVKIDLTAHLDGVHGDNCATFFCGEVSEESRLLSERTHEAMMRGIRAARPGRQVNVIGRVIEAYAKRFGYGVVRDYTGHGVHTAFHSGLVIPHYDAPQFDDVIEVGMTFTIEPMITLGGIDWEMWDDGWTVLTTDRSRVAQWEHTVVINPDGAEILTLP</sequence>
<dbReference type="HAMAP" id="MF_01974">
    <property type="entry name" value="MetAP_1"/>
    <property type="match status" value="1"/>
</dbReference>
<keyword evidence="2 6" id="KW-0031">Aminopeptidase</keyword>
<dbReference type="SUPFAM" id="SSF55920">
    <property type="entry name" value="Creatinase/aminopeptidase"/>
    <property type="match status" value="1"/>
</dbReference>
<evidence type="ECO:0000256" key="4">
    <source>
        <dbReference type="ARBA" id="ARBA00022723"/>
    </source>
</evidence>
<dbReference type="GO" id="GO:0005829">
    <property type="term" value="C:cytosol"/>
    <property type="evidence" value="ECO:0007669"/>
    <property type="project" value="TreeGrafter"/>
</dbReference>
<comment type="similarity">
    <text evidence="6">Belongs to the peptidase M24A family. Methionine aminopeptidase type 1 subfamily.</text>
</comment>
<reference evidence="9 10" key="1">
    <citation type="submission" date="2017-07" db="EMBL/GenBank/DDBJ databases">
        <title>Draft whole genome sequences of clinical Proprionibacteriaceae strains.</title>
        <authorList>
            <person name="Bernier A.-M."/>
            <person name="Bernard K."/>
            <person name="Domingo M.-C."/>
        </authorList>
    </citation>
    <scope>NUCLEOTIDE SEQUENCE [LARGE SCALE GENOMIC DNA]</scope>
    <source>
        <strain evidence="9 10">NML 030167</strain>
    </source>
</reference>
<dbReference type="GO" id="GO:0046872">
    <property type="term" value="F:metal ion binding"/>
    <property type="evidence" value="ECO:0007669"/>
    <property type="project" value="UniProtKB-UniRule"/>
</dbReference>
<evidence type="ECO:0000256" key="2">
    <source>
        <dbReference type="ARBA" id="ARBA00022438"/>
    </source>
</evidence>
<organism evidence="9 10">
    <name type="scientific">Enemella evansiae</name>
    <dbReference type="NCBI Taxonomy" id="2016499"/>
    <lineage>
        <taxon>Bacteria</taxon>
        <taxon>Bacillati</taxon>
        <taxon>Actinomycetota</taxon>
        <taxon>Actinomycetes</taxon>
        <taxon>Propionibacteriales</taxon>
        <taxon>Propionibacteriaceae</taxon>
        <taxon>Enemella</taxon>
    </lineage>
</organism>
<comment type="cofactor">
    <cofactor evidence="6">
        <name>Co(2+)</name>
        <dbReference type="ChEBI" id="CHEBI:48828"/>
    </cofactor>
    <cofactor evidence="6">
        <name>Zn(2+)</name>
        <dbReference type="ChEBI" id="CHEBI:29105"/>
    </cofactor>
    <cofactor evidence="6">
        <name>Mn(2+)</name>
        <dbReference type="ChEBI" id="CHEBI:29035"/>
    </cofactor>
    <cofactor evidence="6">
        <name>Fe(2+)</name>
        <dbReference type="ChEBI" id="CHEBI:29033"/>
    </cofactor>
    <text evidence="6">Binds 2 divalent metal cations per subunit. Has a high-affinity and a low affinity metal-binding site. The true nature of the physiological cofactor is under debate. The enzyme is active with cobalt, zinc, manganese or divalent iron ions. Most likely, methionine aminopeptidases function as mononuclear Fe(2+)-metalloproteases under physiological conditions, and the catalytically relevant metal-binding site has been assigned to the histidine-containing high-affinity site.</text>
</comment>
<dbReference type="GO" id="GO:0006508">
    <property type="term" value="P:proteolysis"/>
    <property type="evidence" value="ECO:0007669"/>
    <property type="project" value="UniProtKB-KW"/>
</dbReference>
<dbReference type="Pfam" id="PF00557">
    <property type="entry name" value="Peptidase_M24"/>
    <property type="match status" value="1"/>
</dbReference>
<evidence type="ECO:0000256" key="5">
    <source>
        <dbReference type="ARBA" id="ARBA00022801"/>
    </source>
</evidence>
<dbReference type="Proteomes" id="UP000215896">
    <property type="component" value="Unassembled WGS sequence"/>
</dbReference>
<feature type="binding site" evidence="6">
    <location>
        <position position="304"/>
    </location>
    <ligand>
        <name>substrate</name>
    </ligand>
</feature>
<feature type="binding site" evidence="6">
    <location>
        <position position="330"/>
    </location>
    <ligand>
        <name>a divalent metal cation</name>
        <dbReference type="ChEBI" id="CHEBI:60240"/>
        <label>2</label>
        <note>catalytic</note>
    </ligand>
</feature>
<comment type="function">
    <text evidence="1 6">Removes the N-terminal methionine from nascent proteins. The N-terminal methionine is often cleaved when the second residue in the primary sequence is small and uncharged (Met-Ala-, Cys, Gly, Pro, Ser, Thr, or Val). Requires deformylation of the N(alpha)-formylated initiator methionine before it can be hydrolyzed.</text>
</comment>
<comment type="catalytic activity">
    <reaction evidence="6 7">
        <text>Release of N-terminal amino acids, preferentially methionine, from peptides and arylamides.</text>
        <dbReference type="EC" id="3.4.11.18"/>
    </reaction>
</comment>
<dbReference type="EMBL" id="NMVO01000014">
    <property type="protein sequence ID" value="OYO12661.1"/>
    <property type="molecule type" value="Genomic_DNA"/>
</dbReference>
<dbReference type="PANTHER" id="PTHR43330">
    <property type="entry name" value="METHIONINE AMINOPEPTIDASE"/>
    <property type="match status" value="1"/>
</dbReference>
<feature type="binding site" evidence="6">
    <location>
        <position position="297"/>
    </location>
    <ligand>
        <name>a divalent metal cation</name>
        <dbReference type="ChEBI" id="CHEBI:60240"/>
        <label>2</label>
        <note>catalytic</note>
    </ligand>
</feature>
<dbReference type="NCBIfam" id="TIGR00500">
    <property type="entry name" value="met_pdase_I"/>
    <property type="match status" value="1"/>
</dbReference>
<comment type="caution">
    <text evidence="9">The sequence shown here is derived from an EMBL/GenBank/DDBJ whole genome shotgun (WGS) entry which is preliminary data.</text>
</comment>
<dbReference type="InterPro" id="IPR000994">
    <property type="entry name" value="Pept_M24"/>
</dbReference>
<dbReference type="OrthoDB" id="9802055at2"/>
<feature type="binding site" evidence="6">
    <location>
        <position position="361"/>
    </location>
    <ligand>
        <name>a divalent metal cation</name>
        <dbReference type="ChEBI" id="CHEBI:60240"/>
        <label>2</label>
        <note>catalytic</note>
    </ligand>
</feature>
<protein>
    <recommendedName>
        <fullName evidence="6 7">Methionine aminopeptidase</fullName>
        <shortName evidence="6">MAP</shortName>
        <shortName evidence="6">MetAP</shortName>
        <ecNumber evidence="6 7">3.4.11.18</ecNumber>
    </recommendedName>
    <alternativeName>
        <fullName evidence="6">Peptidase M</fullName>
    </alternativeName>
</protein>
<dbReference type="PRINTS" id="PR00599">
    <property type="entry name" value="MAPEPTIDASE"/>
</dbReference>
<evidence type="ECO:0000256" key="3">
    <source>
        <dbReference type="ARBA" id="ARBA00022670"/>
    </source>
</evidence>
<evidence type="ECO:0000313" key="10">
    <source>
        <dbReference type="Proteomes" id="UP000215896"/>
    </source>
</evidence>
<keyword evidence="4 6" id="KW-0479">Metal-binding</keyword>
<feature type="binding site" evidence="6">
    <location>
        <position position="234"/>
    </location>
    <ligand>
        <name>a divalent metal cation</name>
        <dbReference type="ChEBI" id="CHEBI:60240"/>
        <label>2</label>
        <note>catalytic</note>
    </ligand>
</feature>
<evidence type="ECO:0000256" key="7">
    <source>
        <dbReference type="RuleBase" id="RU003653"/>
    </source>
</evidence>
<dbReference type="InterPro" id="IPR001714">
    <property type="entry name" value="Pept_M24_MAP"/>
</dbReference>
<dbReference type="InterPro" id="IPR036005">
    <property type="entry name" value="Creatinase/aminopeptidase-like"/>
</dbReference>
<name>A0A255GAQ9_9ACTN</name>
<feature type="binding site" evidence="6">
    <location>
        <position position="223"/>
    </location>
    <ligand>
        <name>a divalent metal cation</name>
        <dbReference type="ChEBI" id="CHEBI:60240"/>
        <label>1</label>
    </ligand>
</feature>
<dbReference type="GO" id="GO:0004239">
    <property type="term" value="F:initiator methionyl aminopeptidase activity"/>
    <property type="evidence" value="ECO:0007669"/>
    <property type="project" value="UniProtKB-UniRule"/>
</dbReference>
<feature type="binding site" evidence="6">
    <location>
        <position position="234"/>
    </location>
    <ligand>
        <name>a divalent metal cation</name>
        <dbReference type="ChEBI" id="CHEBI:60240"/>
        <label>1</label>
    </ligand>
</feature>
<proteinExistence type="inferred from homology"/>
<dbReference type="AlphaFoldDB" id="A0A255GAQ9"/>
<dbReference type="EC" id="3.4.11.18" evidence="6 7"/>
<evidence type="ECO:0000256" key="6">
    <source>
        <dbReference type="HAMAP-Rule" id="MF_01974"/>
    </source>
</evidence>
<evidence type="ECO:0000256" key="1">
    <source>
        <dbReference type="ARBA" id="ARBA00002521"/>
    </source>
</evidence>
<dbReference type="PANTHER" id="PTHR43330:SF16">
    <property type="entry name" value="METHIONINE AMINOPEPTIDASE 2"/>
    <property type="match status" value="1"/>
</dbReference>
<gene>
    <name evidence="6 9" type="primary">map</name>
    <name evidence="9" type="ORF">CGZ94_12155</name>
</gene>
<feature type="binding site" evidence="6">
    <location>
        <position position="206"/>
    </location>
    <ligand>
        <name>substrate</name>
    </ligand>
</feature>
<comment type="subunit">
    <text evidence="6">Monomer.</text>
</comment>
<keyword evidence="3 6" id="KW-0645">Protease</keyword>
<evidence type="ECO:0000259" key="8">
    <source>
        <dbReference type="Pfam" id="PF00557"/>
    </source>
</evidence>
<feature type="binding site" evidence="6">
    <location>
        <position position="361"/>
    </location>
    <ligand>
        <name>a divalent metal cation</name>
        <dbReference type="ChEBI" id="CHEBI:60240"/>
        <label>1</label>
    </ligand>
</feature>
<dbReference type="PROSITE" id="PS00680">
    <property type="entry name" value="MAP_1"/>
    <property type="match status" value="1"/>
</dbReference>
<accession>A0A255GAQ9</accession>
<feature type="domain" description="Peptidase M24" evidence="8">
    <location>
        <begin position="140"/>
        <end position="367"/>
    </location>
</feature>
<dbReference type="CDD" id="cd01086">
    <property type="entry name" value="MetAP1"/>
    <property type="match status" value="1"/>
</dbReference>
<dbReference type="GO" id="GO:0070006">
    <property type="term" value="F:metalloaminopeptidase activity"/>
    <property type="evidence" value="ECO:0007669"/>
    <property type="project" value="UniProtKB-UniRule"/>
</dbReference>
<keyword evidence="10" id="KW-1185">Reference proteome</keyword>
<dbReference type="Gene3D" id="3.90.230.10">
    <property type="entry name" value="Creatinase/methionine aminopeptidase superfamily"/>
    <property type="match status" value="1"/>
</dbReference>
<dbReference type="InterPro" id="IPR002467">
    <property type="entry name" value="Pept_M24A_MAP1"/>
</dbReference>
<evidence type="ECO:0000313" key="9">
    <source>
        <dbReference type="EMBL" id="OYO12661.1"/>
    </source>
</evidence>